<dbReference type="InterPro" id="IPR015795">
    <property type="entry name" value="Pyrv_Knase_C"/>
</dbReference>
<gene>
    <name evidence="2" type="ORF">HDID_LOCUS4686</name>
</gene>
<dbReference type="Proteomes" id="UP000274504">
    <property type="component" value="Unassembled WGS sequence"/>
</dbReference>
<dbReference type="OrthoDB" id="6276646at2759"/>
<evidence type="ECO:0000259" key="1">
    <source>
        <dbReference type="Pfam" id="PF02887"/>
    </source>
</evidence>
<dbReference type="STRING" id="6216.A0A0R3SIC3"/>
<organism evidence="4">
    <name type="scientific">Hymenolepis diminuta</name>
    <name type="common">Rat tapeworm</name>
    <dbReference type="NCBI Taxonomy" id="6216"/>
    <lineage>
        <taxon>Eukaryota</taxon>
        <taxon>Metazoa</taxon>
        <taxon>Spiralia</taxon>
        <taxon>Lophotrochozoa</taxon>
        <taxon>Platyhelminthes</taxon>
        <taxon>Cestoda</taxon>
        <taxon>Eucestoda</taxon>
        <taxon>Cyclophyllidea</taxon>
        <taxon>Hymenolepididae</taxon>
        <taxon>Hymenolepis</taxon>
    </lineage>
</organism>
<dbReference type="EMBL" id="UYSG01001911">
    <property type="protein sequence ID" value="VDL53574.1"/>
    <property type="molecule type" value="Genomic_DNA"/>
</dbReference>
<evidence type="ECO:0000313" key="4">
    <source>
        <dbReference type="WBParaSite" id="HDID_0000468801-mRNA-1"/>
    </source>
</evidence>
<dbReference type="WBParaSite" id="HDID_0000468801-mRNA-1">
    <property type="protein sequence ID" value="HDID_0000468801-mRNA-1"/>
    <property type="gene ID" value="HDID_0000468801"/>
</dbReference>
<feature type="domain" description="Pyruvate kinase C-terminal" evidence="1">
    <location>
        <begin position="7"/>
        <end position="91"/>
    </location>
</feature>
<name>A0A0R3SIC3_HYMDI</name>
<dbReference type="AlphaFoldDB" id="A0A0R3SIC3"/>
<reference evidence="4" key="1">
    <citation type="submission" date="2017-02" db="UniProtKB">
        <authorList>
            <consortium name="WormBaseParasite"/>
        </authorList>
    </citation>
    <scope>IDENTIFICATION</scope>
</reference>
<sequence length="95" mass="10239">SVVSVVTAGPCCPVIAITRHPQVARHLRAYRGLFPFVYTGEKLESWSEDMDMRINAAVTAARRAGIVHPQNNVIIVTGSIAGSGNTNTMQVFQVS</sequence>
<dbReference type="SUPFAM" id="SSF52935">
    <property type="entry name" value="PK C-terminal domain-like"/>
    <property type="match status" value="1"/>
</dbReference>
<proteinExistence type="predicted"/>
<dbReference type="Gene3D" id="3.40.1380.20">
    <property type="entry name" value="Pyruvate kinase, C-terminal domain"/>
    <property type="match status" value="1"/>
</dbReference>
<reference evidence="2 3" key="2">
    <citation type="submission" date="2018-11" db="EMBL/GenBank/DDBJ databases">
        <authorList>
            <consortium name="Pathogen Informatics"/>
        </authorList>
    </citation>
    <scope>NUCLEOTIDE SEQUENCE [LARGE SCALE GENOMIC DNA]</scope>
</reference>
<protein>
    <submittedName>
        <fullName evidence="4">PK_C domain-containing protein</fullName>
    </submittedName>
</protein>
<evidence type="ECO:0000313" key="2">
    <source>
        <dbReference type="EMBL" id="VDL53574.1"/>
    </source>
</evidence>
<dbReference type="Pfam" id="PF02887">
    <property type="entry name" value="PK_C"/>
    <property type="match status" value="1"/>
</dbReference>
<dbReference type="InterPro" id="IPR036918">
    <property type="entry name" value="Pyrv_Knase_C_sf"/>
</dbReference>
<accession>A0A0R3SIC3</accession>
<evidence type="ECO:0000313" key="3">
    <source>
        <dbReference type="Proteomes" id="UP000274504"/>
    </source>
</evidence>